<reference evidence="5 6" key="1">
    <citation type="submission" date="2025-04" db="UniProtKB">
        <authorList>
            <consortium name="RefSeq"/>
        </authorList>
    </citation>
    <scope>IDENTIFICATION</scope>
    <source>
        <tissue evidence="5 6">Gonads</tissue>
    </source>
</reference>
<gene>
    <name evidence="5 6" type="primary">LOC106167159</name>
</gene>
<evidence type="ECO:0000256" key="1">
    <source>
        <dbReference type="SAM" id="SignalP"/>
    </source>
</evidence>
<dbReference type="Pfam" id="PF12215">
    <property type="entry name" value="Glyco_hydr_116N"/>
    <property type="match status" value="1"/>
</dbReference>
<dbReference type="InterPro" id="IPR024462">
    <property type="entry name" value="GH116_N"/>
</dbReference>
<dbReference type="Pfam" id="PF04685">
    <property type="entry name" value="DUF608"/>
    <property type="match status" value="1"/>
</dbReference>
<dbReference type="Gene3D" id="1.50.10.10">
    <property type="match status" value="1"/>
</dbReference>
<keyword evidence="4" id="KW-1185">Reference proteome</keyword>
<evidence type="ECO:0000313" key="5">
    <source>
        <dbReference type="RefSeq" id="XP_023931770.1"/>
    </source>
</evidence>
<dbReference type="InterPro" id="IPR012341">
    <property type="entry name" value="6hp_glycosidase-like_sf"/>
</dbReference>
<evidence type="ECO:0000259" key="2">
    <source>
        <dbReference type="Pfam" id="PF04685"/>
    </source>
</evidence>
<name>A0A2R2MNI0_LINAN</name>
<dbReference type="KEGG" id="lak:106167159"/>
<dbReference type="STRING" id="7574.A0A2R2MNI0"/>
<dbReference type="InterPro" id="IPR052566">
    <property type="entry name" value="Non-lysos_glucosylceramidase"/>
</dbReference>
<dbReference type="InterPro" id="IPR006775">
    <property type="entry name" value="GH116_catalytic"/>
</dbReference>
<dbReference type="Proteomes" id="UP000085678">
    <property type="component" value="Unplaced"/>
</dbReference>
<sequence>MTASAPTLALILGAFLLIGKSRGDSISDLLLKIQFKNEGIIKSSDRYVWKRQGCVYLEQENVTHISDSAMGWDLWDAFNYRYQQLDNGTLVPPPSGIRSAVPLGGVSTGSIELRGDGTLHEWVIMNQTPGGAAKIQVFEEAVFGMRTSVSSVSKKQSNQQKQVASQKSDEFYLNVHIPRSENEVIKMTKEIDEEIEEMRVQIGGDRLKRHLKKLPKEKSNGAQAFVLQTHPPTGLPGVQAMKYQGSHPVSRLEVQDSCVPVEAALYGYSTYYVNNLNKSATPAIAFTLVMKNPSKTNKVDAAFMLNLPLGIEKMQDRSYVEGTLESEEALTVTNDLQCMKLCSSVKECGTWTFQEDTKSCVLYTSVNLNRFNPQRSSGVKGFWQVHETGGNLNCISLVRECNVAPCGNLSICASSLNNQGVATSFGSADDVMDLWNDFAANGKFTKTAVTPESGALPNMHGAMALSTTLQPGKEKSVTLILSWYYPNRDFKRRIYGNFYKHLFADSIDVAQQMAVALPHTIGNITLMQNSLFNSSLPEFLQDIYVNSLGHIRSAFWLADGRWRQWEAYDCPDTDSVHNDGERHIPYITFFPESTKNKMLAWAKSQNAAGMIAEELRVSVLVPGDEIDVPGGRVMSDCSSMFAVYALELYRWKGEVEFVKSLWPNIKKAVQWHIDQAKEYGQPRKLETTYDYVVLTIYDFSAYTSGFHLLALRAGYELALAFGDTDFANTCQSAYRRGVEAIDKYQWNATHEYYNAYTTLNKVDSIDFRLDSKNFRSTLGKMIEAQGLVGVTENLPATPGAVMADSFYAQVVAFSVGLGPLVDPSRLIKHLKAEYEHNETPYGMLVMTGRYPYPGPAVKPFRDNCIWQMANPNWGTLNIHLEQNVTNAINVAKVTLDRWRSIENDQWNAAGITGGVGYGLEGQSFMTSHYGYYMSSWYMIFALTGQWASIPDGILKFNPKVAPPYRYPVLLPGVVGSLEAENLLAGKIQYSLELHFGQLELNTLSVNGVVYPSSNALLRAGDKVTWSSN</sequence>
<proteinExistence type="predicted"/>
<organism evidence="4 6">
    <name type="scientific">Lingula anatina</name>
    <name type="common">Brachiopod</name>
    <name type="synonym">Lingula unguis</name>
    <dbReference type="NCBI Taxonomy" id="7574"/>
    <lineage>
        <taxon>Eukaryota</taxon>
        <taxon>Metazoa</taxon>
        <taxon>Spiralia</taxon>
        <taxon>Lophotrochozoa</taxon>
        <taxon>Brachiopoda</taxon>
        <taxon>Linguliformea</taxon>
        <taxon>Lingulata</taxon>
        <taxon>Lingulida</taxon>
        <taxon>Linguloidea</taxon>
        <taxon>Lingulidae</taxon>
        <taxon>Lingula</taxon>
    </lineage>
</organism>
<feature type="domain" description="Glycosyl-hydrolase family 116 N-terminal" evidence="3">
    <location>
        <begin position="100"/>
        <end position="514"/>
    </location>
</feature>
<dbReference type="SUPFAM" id="SSF48208">
    <property type="entry name" value="Six-hairpin glycosidases"/>
    <property type="match status" value="1"/>
</dbReference>
<evidence type="ECO:0000313" key="6">
    <source>
        <dbReference type="RefSeq" id="XP_023931771.1"/>
    </source>
</evidence>
<protein>
    <submittedName>
        <fullName evidence="5 6">Uncharacterized protein LOC106167159</fullName>
    </submittedName>
</protein>
<evidence type="ECO:0000259" key="3">
    <source>
        <dbReference type="Pfam" id="PF12215"/>
    </source>
</evidence>
<keyword evidence="1" id="KW-0732">Signal</keyword>
<dbReference type="GeneID" id="106167159"/>
<dbReference type="AlphaFoldDB" id="A0A2R2MNI0"/>
<feature type="chain" id="PRO_5015085809" evidence="1">
    <location>
        <begin position="24"/>
        <end position="1028"/>
    </location>
</feature>
<dbReference type="PANTHER" id="PTHR12654">
    <property type="entry name" value="BILE ACID BETA-GLUCOSIDASE-RELATED"/>
    <property type="match status" value="1"/>
</dbReference>
<dbReference type="Gene3D" id="3.50.4.10">
    <property type="entry name" value="Hepatocyte Growth Factor"/>
    <property type="match status" value="1"/>
</dbReference>
<accession>A0A2R2MNI0</accession>
<dbReference type="InterPro" id="IPR008928">
    <property type="entry name" value="6-hairpin_glycosidase_sf"/>
</dbReference>
<dbReference type="GO" id="GO:0005975">
    <property type="term" value="P:carbohydrate metabolic process"/>
    <property type="evidence" value="ECO:0007669"/>
    <property type="project" value="InterPro"/>
</dbReference>
<dbReference type="RefSeq" id="XP_023931771.1">
    <property type="nucleotide sequence ID" value="XM_024076003.1"/>
</dbReference>
<feature type="domain" description="Glycosyl-hydrolase family 116 catalytic region" evidence="2">
    <location>
        <begin position="649"/>
        <end position="837"/>
    </location>
</feature>
<dbReference type="RefSeq" id="XP_023931770.1">
    <property type="nucleotide sequence ID" value="XM_024076002.1"/>
</dbReference>
<feature type="signal peptide" evidence="1">
    <location>
        <begin position="1"/>
        <end position="23"/>
    </location>
</feature>
<evidence type="ECO:0000313" key="4">
    <source>
        <dbReference type="Proteomes" id="UP000085678"/>
    </source>
</evidence>
<dbReference type="OrthoDB" id="6019299at2759"/>
<dbReference type="GO" id="GO:0008422">
    <property type="term" value="F:beta-glucosidase activity"/>
    <property type="evidence" value="ECO:0007669"/>
    <property type="project" value="TreeGrafter"/>
</dbReference>
<dbReference type="PANTHER" id="PTHR12654:SF0">
    <property type="entry name" value="NON-LYSOSOMAL GLUCOSYLCERAMIDASE"/>
    <property type="match status" value="1"/>
</dbReference>